<name>A0ABV2LAX6_9HYPH</name>
<accession>A0ABV2LAX6</accession>
<gene>
    <name evidence="1" type="ORF">ABID43_004562</name>
</gene>
<dbReference type="EMBL" id="JBEPMM010000021">
    <property type="protein sequence ID" value="MET3694997.1"/>
    <property type="molecule type" value="Genomic_DNA"/>
</dbReference>
<keyword evidence="2" id="KW-1185">Reference proteome</keyword>
<protein>
    <submittedName>
        <fullName evidence="1">Uncharacterized protein</fullName>
    </submittedName>
</protein>
<comment type="caution">
    <text evidence="1">The sequence shown here is derived from an EMBL/GenBank/DDBJ whole genome shotgun (WGS) entry which is preliminary data.</text>
</comment>
<sequence>MVPTLCGLDDAIRVGGPDEGLWIAVALGDEAFDGSLHLDQRSEHAASEPAFCELGEEALDGIEPRG</sequence>
<evidence type="ECO:0000313" key="1">
    <source>
        <dbReference type="EMBL" id="MET3694997.1"/>
    </source>
</evidence>
<reference evidence="1 2" key="1">
    <citation type="submission" date="2024-06" db="EMBL/GenBank/DDBJ databases">
        <title>Genomic Encyclopedia of Type Strains, Phase IV (KMG-IV): sequencing the most valuable type-strain genomes for metagenomic binning, comparative biology and taxonomic classification.</title>
        <authorList>
            <person name="Goeker M."/>
        </authorList>
    </citation>
    <scope>NUCLEOTIDE SEQUENCE [LARGE SCALE GENOMIC DNA]</scope>
    <source>
        <strain evidence="1 2">DSM 21331</strain>
    </source>
</reference>
<evidence type="ECO:0000313" key="2">
    <source>
        <dbReference type="Proteomes" id="UP001549145"/>
    </source>
</evidence>
<proteinExistence type="predicted"/>
<organism evidence="1 2">
    <name type="scientific">Methylobacterium goesingense</name>
    <dbReference type="NCBI Taxonomy" id="243690"/>
    <lineage>
        <taxon>Bacteria</taxon>
        <taxon>Pseudomonadati</taxon>
        <taxon>Pseudomonadota</taxon>
        <taxon>Alphaproteobacteria</taxon>
        <taxon>Hyphomicrobiales</taxon>
        <taxon>Methylobacteriaceae</taxon>
        <taxon>Methylobacterium</taxon>
    </lineage>
</organism>
<dbReference type="Proteomes" id="UP001549145">
    <property type="component" value="Unassembled WGS sequence"/>
</dbReference>